<feature type="non-terminal residue" evidence="5">
    <location>
        <position position="50"/>
    </location>
</feature>
<dbReference type="Proteomes" id="UP001529510">
    <property type="component" value="Unassembled WGS sequence"/>
</dbReference>
<keyword evidence="6" id="KW-1185">Reference proteome</keyword>
<accession>A0ABD0PM52</accession>
<gene>
    <name evidence="5" type="ORF">M9458_030484</name>
</gene>
<name>A0ABD0PM52_CIRMR</name>
<keyword evidence="2" id="KW-0804">Transcription</keyword>
<feature type="non-terminal residue" evidence="5">
    <location>
        <position position="1"/>
    </location>
</feature>
<organism evidence="5 6">
    <name type="scientific">Cirrhinus mrigala</name>
    <name type="common">Mrigala</name>
    <dbReference type="NCBI Taxonomy" id="683832"/>
    <lineage>
        <taxon>Eukaryota</taxon>
        <taxon>Metazoa</taxon>
        <taxon>Chordata</taxon>
        <taxon>Craniata</taxon>
        <taxon>Vertebrata</taxon>
        <taxon>Euteleostomi</taxon>
        <taxon>Actinopterygii</taxon>
        <taxon>Neopterygii</taxon>
        <taxon>Teleostei</taxon>
        <taxon>Ostariophysi</taxon>
        <taxon>Cypriniformes</taxon>
        <taxon>Cyprinidae</taxon>
        <taxon>Labeoninae</taxon>
        <taxon>Labeonini</taxon>
        <taxon>Cirrhinus</taxon>
    </lineage>
</organism>
<evidence type="ECO:0000256" key="1">
    <source>
        <dbReference type="ARBA" id="ARBA00023015"/>
    </source>
</evidence>
<dbReference type="AlphaFoldDB" id="A0ABD0PM52"/>
<comment type="caution">
    <text evidence="5">The sequence shown here is derived from an EMBL/GenBank/DDBJ whole genome shotgun (WGS) entry which is preliminary data.</text>
</comment>
<keyword evidence="1" id="KW-0805">Transcription regulation</keyword>
<evidence type="ECO:0000259" key="4">
    <source>
        <dbReference type="Pfam" id="PF23171"/>
    </source>
</evidence>
<dbReference type="Pfam" id="PF23171">
    <property type="entry name" value="bHLH_HIF1A"/>
    <property type="match status" value="1"/>
</dbReference>
<dbReference type="PANTHER" id="PTHR23043:SF34">
    <property type="entry name" value="HYPOXIA-INDUCIBLE FACTOR 1 SUBUNIT ALPHA,-LIKE"/>
    <property type="match status" value="1"/>
</dbReference>
<evidence type="ECO:0000313" key="6">
    <source>
        <dbReference type="Proteomes" id="UP001529510"/>
    </source>
</evidence>
<keyword evidence="3" id="KW-0539">Nucleus</keyword>
<dbReference type="InterPro" id="IPR011598">
    <property type="entry name" value="bHLH_dom"/>
</dbReference>
<proteinExistence type="predicted"/>
<feature type="domain" description="BHLH" evidence="4">
    <location>
        <begin position="2"/>
        <end position="49"/>
    </location>
</feature>
<sequence length="50" mass="5738">CVRVTRRAVFYELAHSLPLPRRIASHLDKAAIMRVTLSYLRMNRLIQSGG</sequence>
<reference evidence="5 6" key="1">
    <citation type="submission" date="2024-05" db="EMBL/GenBank/DDBJ databases">
        <title>Genome sequencing and assembly of Indian major carp, Cirrhinus mrigala (Hamilton, 1822).</title>
        <authorList>
            <person name="Mohindra V."/>
            <person name="Chowdhury L.M."/>
            <person name="Lal K."/>
            <person name="Jena J.K."/>
        </authorList>
    </citation>
    <scope>NUCLEOTIDE SEQUENCE [LARGE SCALE GENOMIC DNA]</scope>
    <source>
        <strain evidence="5">CM1030</strain>
        <tissue evidence="5">Blood</tissue>
    </source>
</reference>
<dbReference type="EMBL" id="JAMKFB020000015">
    <property type="protein sequence ID" value="KAL0174516.1"/>
    <property type="molecule type" value="Genomic_DNA"/>
</dbReference>
<dbReference type="PANTHER" id="PTHR23043">
    <property type="entry name" value="HYPOXIA-INDUCIBLE FACTOR 1 ALPHA"/>
    <property type="match status" value="1"/>
</dbReference>
<evidence type="ECO:0000313" key="5">
    <source>
        <dbReference type="EMBL" id="KAL0174516.1"/>
    </source>
</evidence>
<evidence type="ECO:0000256" key="2">
    <source>
        <dbReference type="ARBA" id="ARBA00023163"/>
    </source>
</evidence>
<evidence type="ECO:0000256" key="3">
    <source>
        <dbReference type="ARBA" id="ARBA00023242"/>
    </source>
</evidence>
<protein>
    <recommendedName>
        <fullName evidence="4">BHLH domain-containing protein</fullName>
    </recommendedName>
</protein>